<proteinExistence type="predicted"/>
<name>A0ABT1ECP8_9FIRM</name>
<evidence type="ECO:0000313" key="1">
    <source>
        <dbReference type="EMBL" id="MCP1103610.1"/>
    </source>
</evidence>
<protein>
    <submittedName>
        <fullName evidence="1">Uncharacterized protein</fullName>
    </submittedName>
</protein>
<gene>
    <name evidence="1" type="ORF">NK125_14500</name>
</gene>
<accession>A0ABT1ECP8</accession>
<sequence>AELRNLIKQYDEMLNKNWELATKEQKARVQLLKAQVEKTKGADNDVLKVEISKLDDLVKQMGGDSDE</sequence>
<comment type="caution">
    <text evidence="1">The sequence shown here is derived from an EMBL/GenBank/DDBJ whole genome shotgun (WGS) entry which is preliminary data.</text>
</comment>
<reference evidence="1 2" key="1">
    <citation type="journal article" date="2022" name="Genome Biol. Evol.">
        <title>Host diet, physiology and behaviors set the stage for Lachnospiraceae cladogenesis.</title>
        <authorList>
            <person name="Vera-Ponce De Leon A."/>
            <person name="Schneider M."/>
            <person name="Jahnes B.C."/>
            <person name="Sadowski V."/>
            <person name="Camuy-Velez L.A."/>
            <person name="Duan J."/>
            <person name="Sabree Z.L."/>
        </authorList>
    </citation>
    <scope>NUCLEOTIDE SEQUENCE [LARGE SCALE GENOMIC DNA]</scope>
    <source>
        <strain evidence="1 2">PAL113</strain>
    </source>
</reference>
<evidence type="ECO:0000313" key="2">
    <source>
        <dbReference type="Proteomes" id="UP001523566"/>
    </source>
</evidence>
<feature type="non-terminal residue" evidence="1">
    <location>
        <position position="1"/>
    </location>
</feature>
<organism evidence="1 2">
    <name type="scientific">Aequitasia blattaphilus</name>
    <dbReference type="NCBI Taxonomy" id="2949332"/>
    <lineage>
        <taxon>Bacteria</taxon>
        <taxon>Bacillati</taxon>
        <taxon>Bacillota</taxon>
        <taxon>Clostridia</taxon>
        <taxon>Lachnospirales</taxon>
        <taxon>Lachnospiraceae</taxon>
        <taxon>Aequitasia</taxon>
    </lineage>
</organism>
<dbReference type="EMBL" id="JAMZFW010000033">
    <property type="protein sequence ID" value="MCP1103610.1"/>
    <property type="molecule type" value="Genomic_DNA"/>
</dbReference>
<keyword evidence="2" id="KW-1185">Reference proteome</keyword>
<dbReference type="Proteomes" id="UP001523566">
    <property type="component" value="Unassembled WGS sequence"/>
</dbReference>